<keyword evidence="3" id="KW-1185">Reference proteome</keyword>
<dbReference type="InterPro" id="IPR043714">
    <property type="entry name" value="DUF5655"/>
</dbReference>
<proteinExistence type="predicted"/>
<dbReference type="Pfam" id="PF18899">
    <property type="entry name" value="DUF5655"/>
    <property type="match status" value="1"/>
</dbReference>
<sequence>MAVAQGIAEFFDGDETGARIAEAVRAAIAAAGAAEMRISKSQIGFRRGRAFAQVWRPGRYVRSDVPAVLTIELPYRLDSPRFKEVAHPATAHWTHHLELREPGQVDDEVRGWLAEAYENAG</sequence>
<dbReference type="RefSeq" id="WP_039812723.1">
    <property type="nucleotide sequence ID" value="NZ_JARWOO010000087.1"/>
</dbReference>
<dbReference type="OrthoDB" id="4942476at2"/>
<organism evidence="2 3">
    <name type="scientific">Nocardia otitidiscaviarum</name>
    <dbReference type="NCBI Taxonomy" id="1823"/>
    <lineage>
        <taxon>Bacteria</taxon>
        <taxon>Bacillati</taxon>
        <taxon>Actinomycetota</taxon>
        <taxon>Actinomycetes</taxon>
        <taxon>Mycobacteriales</taxon>
        <taxon>Nocardiaceae</taxon>
        <taxon>Nocardia</taxon>
    </lineage>
</organism>
<evidence type="ECO:0000259" key="1">
    <source>
        <dbReference type="Pfam" id="PF18899"/>
    </source>
</evidence>
<name>A0A379JI82_9NOCA</name>
<dbReference type="Proteomes" id="UP000255467">
    <property type="component" value="Unassembled WGS sequence"/>
</dbReference>
<evidence type="ECO:0000313" key="2">
    <source>
        <dbReference type="EMBL" id="SUD48262.1"/>
    </source>
</evidence>
<accession>A0A379JI82</accession>
<protein>
    <recommendedName>
        <fullName evidence="1">DUF5655 domain-containing protein</fullName>
    </recommendedName>
</protein>
<dbReference type="EMBL" id="UGRY01000004">
    <property type="protein sequence ID" value="SUD48262.1"/>
    <property type="molecule type" value="Genomic_DNA"/>
</dbReference>
<feature type="domain" description="DUF5655" evidence="1">
    <location>
        <begin position="10"/>
        <end position="119"/>
    </location>
</feature>
<evidence type="ECO:0000313" key="3">
    <source>
        <dbReference type="Proteomes" id="UP000255467"/>
    </source>
</evidence>
<reference evidence="2 3" key="1">
    <citation type="submission" date="2018-06" db="EMBL/GenBank/DDBJ databases">
        <authorList>
            <consortium name="Pathogen Informatics"/>
            <person name="Doyle S."/>
        </authorList>
    </citation>
    <scope>NUCLEOTIDE SEQUENCE [LARGE SCALE GENOMIC DNA]</scope>
    <source>
        <strain evidence="2 3">NCTC1934</strain>
    </source>
</reference>
<dbReference type="AlphaFoldDB" id="A0A379JI82"/>
<gene>
    <name evidence="2" type="ORF">NCTC1934_05593</name>
</gene>
<dbReference type="STRING" id="1406858.GCA_000710895_03588"/>